<keyword evidence="10 12" id="KW-0472">Membrane</keyword>
<evidence type="ECO:0000256" key="5">
    <source>
        <dbReference type="ARBA" id="ARBA00022692"/>
    </source>
</evidence>
<organism evidence="17 18">
    <name type="scientific">Pedobacter suwonensis</name>
    <dbReference type="NCBI Taxonomy" id="332999"/>
    <lineage>
        <taxon>Bacteria</taxon>
        <taxon>Pseudomonadati</taxon>
        <taxon>Bacteroidota</taxon>
        <taxon>Sphingobacteriia</taxon>
        <taxon>Sphingobacteriales</taxon>
        <taxon>Sphingobacteriaceae</taxon>
        <taxon>Pedobacter</taxon>
    </lineage>
</organism>
<sequence>MISYLRTLLVIAILSTGLTATAQNTGSITGKILLVNGTPYASASVTITELEKATLTDETGTYHFNHINTGSYHLKIQVLGAPEYIMEVTVIAGQTATGNFQLPKENVQALQEVTIASNINRFSKRESRYVARLPLKNLENPQVYNSVSKELMQEQAVIDLGSISKNVPGAGIPLILNQGRVTFRSRGFETEPNARNGVAGPAFSFIDPVNLERIEAIKGPSTTLFGTNISSSYGGLYNRVTKKPYNDFGGEVAYTAGSWNLNRLTLDINTPVNADKTALFRLNAATTHQKSFQELGFTNNIAIAPSFSYQITDKLSLLMDVEFGQEKGTSVVRFNPFIIPNTNQSITDIGFPYNKTFLSNDLTYSTQMLNIFAQVNYKMSGSWTSQTIISRNRSTIDGYITALNGRSATTVRPQIIVGNTNFIATNIQQNFIGDFKIGKFRNRMVAGIDFYNNYNDFDRVTVNYNQDVNFINPQPAYRISRFKVDSLTSRGTLRKEYNRDNTYGAYVSDVFNITDQLLAMASIRINTFDYKGVYNIVTGQITGGLGSSGTSAGPYKQTAVSQKLGLVYEISKDHLSLFGNYMGGFFNRNGQSLDGTAFKPEHANQLEFGLKGDLFNNRLSGTVSYYDIKVENVLRLDPRDINYSIQDGAQLSRGIEVDIIANPFSGLNIIAGYAYNYSLFTNADATVNNLRPALSGPDKMANLWVSYRLPEGSLRGLGIGFGGNYGSKSYQTNTQSTKITIPAYTMLDAALFYDHPRYRVNFKVNNLTSEKAWSVRLTPQAPVQFIGSIALKF</sequence>
<keyword evidence="5 12" id="KW-0812">Transmembrane</keyword>
<dbReference type="OrthoDB" id="9775095at2"/>
<evidence type="ECO:0000256" key="7">
    <source>
        <dbReference type="ARBA" id="ARBA00023004"/>
    </source>
</evidence>
<dbReference type="STRING" id="332999.SAMN04488511_110138"/>
<evidence type="ECO:0000259" key="16">
    <source>
        <dbReference type="Pfam" id="PF07715"/>
    </source>
</evidence>
<evidence type="ECO:0000256" key="2">
    <source>
        <dbReference type="ARBA" id="ARBA00022448"/>
    </source>
</evidence>
<keyword evidence="8" id="KW-0406">Ion transport</keyword>
<dbReference type="CDD" id="cd01347">
    <property type="entry name" value="ligand_gated_channel"/>
    <property type="match status" value="1"/>
</dbReference>
<evidence type="ECO:0000256" key="8">
    <source>
        <dbReference type="ARBA" id="ARBA00023065"/>
    </source>
</evidence>
<dbReference type="Proteomes" id="UP000198836">
    <property type="component" value="Unassembled WGS sequence"/>
</dbReference>
<keyword evidence="9 13" id="KW-0798">TonB box</keyword>
<dbReference type="PANTHER" id="PTHR32552:SF68">
    <property type="entry name" value="FERRICHROME OUTER MEMBRANE TRANSPORTER_PHAGE RECEPTOR"/>
    <property type="match status" value="1"/>
</dbReference>
<feature type="chain" id="PRO_5011520582" evidence="14">
    <location>
        <begin position="23"/>
        <end position="793"/>
    </location>
</feature>
<feature type="domain" description="TonB-dependent receptor plug" evidence="16">
    <location>
        <begin position="138"/>
        <end position="228"/>
    </location>
</feature>
<dbReference type="InterPro" id="IPR000531">
    <property type="entry name" value="Beta-barrel_TonB"/>
</dbReference>
<dbReference type="InterPro" id="IPR039426">
    <property type="entry name" value="TonB-dep_rcpt-like"/>
</dbReference>
<dbReference type="RefSeq" id="WP_090984494.1">
    <property type="nucleotide sequence ID" value="NZ_FOJM01000010.1"/>
</dbReference>
<evidence type="ECO:0000256" key="10">
    <source>
        <dbReference type="ARBA" id="ARBA00023136"/>
    </source>
</evidence>
<dbReference type="AlphaFoldDB" id="A0A1I0TIW4"/>
<dbReference type="GO" id="GO:0030246">
    <property type="term" value="F:carbohydrate binding"/>
    <property type="evidence" value="ECO:0007669"/>
    <property type="project" value="InterPro"/>
</dbReference>
<keyword evidence="11 12" id="KW-0998">Cell outer membrane</keyword>
<keyword evidence="7" id="KW-0408">Iron</keyword>
<dbReference type="Pfam" id="PF00593">
    <property type="entry name" value="TonB_dep_Rec_b-barrel"/>
    <property type="match status" value="1"/>
</dbReference>
<evidence type="ECO:0000259" key="15">
    <source>
        <dbReference type="Pfam" id="PF00593"/>
    </source>
</evidence>
<accession>A0A1I0TIW4</accession>
<dbReference type="Gene3D" id="2.60.40.1120">
    <property type="entry name" value="Carboxypeptidase-like, regulatory domain"/>
    <property type="match status" value="1"/>
</dbReference>
<evidence type="ECO:0000313" key="18">
    <source>
        <dbReference type="Proteomes" id="UP000198836"/>
    </source>
</evidence>
<evidence type="ECO:0000256" key="3">
    <source>
        <dbReference type="ARBA" id="ARBA00022452"/>
    </source>
</evidence>
<evidence type="ECO:0000256" key="11">
    <source>
        <dbReference type="ARBA" id="ARBA00023237"/>
    </source>
</evidence>
<feature type="domain" description="TonB-dependent receptor-like beta-barrel" evidence="15">
    <location>
        <begin position="344"/>
        <end position="767"/>
    </location>
</feature>
<proteinExistence type="inferred from homology"/>
<dbReference type="Gene3D" id="2.170.130.10">
    <property type="entry name" value="TonB-dependent receptor, plug domain"/>
    <property type="match status" value="1"/>
</dbReference>
<dbReference type="PANTHER" id="PTHR32552">
    <property type="entry name" value="FERRICHROME IRON RECEPTOR-RELATED"/>
    <property type="match status" value="1"/>
</dbReference>
<dbReference type="PROSITE" id="PS52016">
    <property type="entry name" value="TONB_DEPENDENT_REC_3"/>
    <property type="match status" value="1"/>
</dbReference>
<dbReference type="GO" id="GO:0015344">
    <property type="term" value="F:siderophore uptake transmembrane transporter activity"/>
    <property type="evidence" value="ECO:0007669"/>
    <property type="project" value="TreeGrafter"/>
</dbReference>
<evidence type="ECO:0000256" key="6">
    <source>
        <dbReference type="ARBA" id="ARBA00022729"/>
    </source>
</evidence>
<evidence type="ECO:0000256" key="14">
    <source>
        <dbReference type="SAM" id="SignalP"/>
    </source>
</evidence>
<keyword evidence="2 12" id="KW-0813">Transport</keyword>
<dbReference type="InterPro" id="IPR013784">
    <property type="entry name" value="Carb-bd-like_fold"/>
</dbReference>
<comment type="subcellular location">
    <subcellularLocation>
        <location evidence="1 12">Cell outer membrane</location>
        <topology evidence="1 12">Multi-pass membrane protein</topology>
    </subcellularLocation>
</comment>
<dbReference type="InterPro" id="IPR037066">
    <property type="entry name" value="Plug_dom_sf"/>
</dbReference>
<dbReference type="SUPFAM" id="SSF49452">
    <property type="entry name" value="Starch-binding domain-like"/>
    <property type="match status" value="1"/>
</dbReference>
<dbReference type="Pfam" id="PF07715">
    <property type="entry name" value="Plug"/>
    <property type="match status" value="1"/>
</dbReference>
<keyword evidence="3 12" id="KW-1134">Transmembrane beta strand</keyword>
<protein>
    <submittedName>
        <fullName evidence="17">Iron complex outermembrane recepter protein</fullName>
    </submittedName>
</protein>
<evidence type="ECO:0000256" key="13">
    <source>
        <dbReference type="RuleBase" id="RU003357"/>
    </source>
</evidence>
<feature type="signal peptide" evidence="14">
    <location>
        <begin position="1"/>
        <end position="22"/>
    </location>
</feature>
<comment type="similarity">
    <text evidence="12 13">Belongs to the TonB-dependent receptor family.</text>
</comment>
<dbReference type="InterPro" id="IPR036942">
    <property type="entry name" value="Beta-barrel_TonB_sf"/>
</dbReference>
<evidence type="ECO:0000256" key="1">
    <source>
        <dbReference type="ARBA" id="ARBA00004571"/>
    </source>
</evidence>
<dbReference type="Pfam" id="PF13715">
    <property type="entry name" value="CarbopepD_reg_2"/>
    <property type="match status" value="1"/>
</dbReference>
<dbReference type="Gene3D" id="2.40.170.20">
    <property type="entry name" value="TonB-dependent receptor, beta-barrel domain"/>
    <property type="match status" value="1"/>
</dbReference>
<keyword evidence="18" id="KW-1185">Reference proteome</keyword>
<dbReference type="EMBL" id="FOJM01000010">
    <property type="protein sequence ID" value="SFA51719.1"/>
    <property type="molecule type" value="Genomic_DNA"/>
</dbReference>
<name>A0A1I0TIW4_9SPHI</name>
<dbReference type="InterPro" id="IPR012910">
    <property type="entry name" value="Plug_dom"/>
</dbReference>
<evidence type="ECO:0000313" key="17">
    <source>
        <dbReference type="EMBL" id="SFA51719.1"/>
    </source>
</evidence>
<keyword evidence="4" id="KW-0410">Iron transport</keyword>
<dbReference type="SUPFAM" id="SSF56935">
    <property type="entry name" value="Porins"/>
    <property type="match status" value="1"/>
</dbReference>
<gene>
    <name evidence="17" type="ORF">SAMN04488511_110138</name>
</gene>
<keyword evidence="6 14" id="KW-0732">Signal</keyword>
<evidence type="ECO:0000256" key="12">
    <source>
        <dbReference type="PROSITE-ProRule" id="PRU01360"/>
    </source>
</evidence>
<evidence type="ECO:0000256" key="9">
    <source>
        <dbReference type="ARBA" id="ARBA00023077"/>
    </source>
</evidence>
<reference evidence="18" key="1">
    <citation type="submission" date="2016-10" db="EMBL/GenBank/DDBJ databases">
        <authorList>
            <person name="Varghese N."/>
            <person name="Submissions S."/>
        </authorList>
    </citation>
    <scope>NUCLEOTIDE SEQUENCE [LARGE SCALE GENOMIC DNA]</scope>
    <source>
        <strain evidence="18">DSM 18130</strain>
    </source>
</reference>
<dbReference type="GO" id="GO:0009279">
    <property type="term" value="C:cell outer membrane"/>
    <property type="evidence" value="ECO:0007669"/>
    <property type="project" value="UniProtKB-SubCell"/>
</dbReference>
<evidence type="ECO:0000256" key="4">
    <source>
        <dbReference type="ARBA" id="ARBA00022496"/>
    </source>
</evidence>